<dbReference type="Gene3D" id="3.40.50.970">
    <property type="match status" value="1"/>
</dbReference>
<gene>
    <name evidence="9" type="ORF">PVP01_0925100</name>
    <name evidence="8" type="ORF">PVT01_090028500</name>
    <name evidence="7" type="ORF">PVW1_090029800</name>
</gene>
<protein>
    <submittedName>
        <fullName evidence="7">(malaria parasite P. vivax) hypothetical protein</fullName>
    </submittedName>
    <submittedName>
        <fullName evidence="8">Pyruvate dehydrogenase E1 component subunit alpha, putative</fullName>
        <ecNumber evidence="8">1.2.4.1</ecNumber>
    </submittedName>
</protein>
<evidence type="ECO:0000256" key="1">
    <source>
        <dbReference type="ARBA" id="ARBA00001964"/>
    </source>
</evidence>
<evidence type="ECO:0000313" key="9">
    <source>
        <dbReference type="EMBL" id="VUZ95913.1"/>
    </source>
</evidence>
<sequence>MKGEVCLFLLALILRGGRSRAVHMQRKPNALFLNYASAKGGAGDWRVAIGENKNVAKKYVARQNVAKQSDVQTGEARPRMVKTHVVGSKRLDDPMVKIFQLDERAPMAEPNRREQNGADAEGAKERPPMSASQTNYNIYLPDNQLEDYLSDVQISKNEMTMLYEDMHLGRMFENLVAKLYYSKRINGFVHLYNGQEAISSGIIKNLRPSDFVTSTYRDHVHAISKNVPPRKILNELYGNYYGSTNRGKGGSMHIYSKSENFVGGFGFIGEQIPIAVGLAYSILYKREFPQGGAEVRSGAEALSGAGALSGTEALGGTSSPSGAAPPLEDADVVACFLGDGTANIGQFFESLNLAATYNLPILFVIENNNWAIGMEGSRSSTDDLQNNYSKGKAFNIETYKVDGNDAISIYKLAKKKINQMRRRECGPVLIEAITYRAKGHSLADPDELRIHEEKASWKKRDPIVHLASYMKKKNIVDESFFEQVKKKTKQILLEAEMDADQNMKKSQDVNICQLLRDNIFAPSEGAPFQADYHQYATYDPLSDSELGEYYEALRREADRKLHNRKPDPSEHFASRDLPLLID</sequence>
<evidence type="ECO:0000313" key="7">
    <source>
        <dbReference type="EMBL" id="CAG9476916.1"/>
    </source>
</evidence>
<organism evidence="8 10">
    <name type="scientific">Plasmodium vivax</name>
    <name type="common">malaria parasite P. vivax</name>
    <dbReference type="NCBI Taxonomy" id="5855"/>
    <lineage>
        <taxon>Eukaryota</taxon>
        <taxon>Sar</taxon>
        <taxon>Alveolata</taxon>
        <taxon>Apicomplexa</taxon>
        <taxon>Aconoidasida</taxon>
        <taxon>Haemosporida</taxon>
        <taxon>Plasmodiidae</taxon>
        <taxon>Plasmodium</taxon>
        <taxon>Plasmodium (Plasmodium)</taxon>
    </lineage>
</organism>
<feature type="chain" id="PRO_5011894318" evidence="5">
    <location>
        <begin position="20"/>
        <end position="582"/>
    </location>
</feature>
<reference evidence="10 11" key="1">
    <citation type="submission" date="2016-07" db="EMBL/GenBank/DDBJ databases">
        <authorList>
            <consortium name="Pathogen Informatics"/>
        </authorList>
    </citation>
    <scope>NUCLEOTIDE SEQUENCE [LARGE SCALE GENOMIC DNA]</scope>
    <source>
        <strain evidence="7">PvW1</strain>
    </source>
</reference>
<dbReference type="GO" id="GO:0004739">
    <property type="term" value="F:pyruvate dehydrogenase (acetyl-transferring) activity"/>
    <property type="evidence" value="ECO:0007669"/>
    <property type="project" value="UniProtKB-EC"/>
</dbReference>
<evidence type="ECO:0000313" key="11">
    <source>
        <dbReference type="Proteomes" id="UP000220605"/>
    </source>
</evidence>
<dbReference type="InterPro" id="IPR001017">
    <property type="entry name" value="DH_E1"/>
</dbReference>
<feature type="region of interest" description="Disordered" evidence="4">
    <location>
        <begin position="559"/>
        <end position="582"/>
    </location>
</feature>
<dbReference type="VEuPathDB" id="PlasmoDB:PVX_091840"/>
<dbReference type="SUPFAM" id="SSF52518">
    <property type="entry name" value="Thiamin diphosphate-binding fold (THDP-binding)"/>
    <property type="match status" value="1"/>
</dbReference>
<dbReference type="Proteomes" id="UP000196402">
    <property type="component" value="Chromosome 9"/>
</dbReference>
<feature type="compositionally biased region" description="Basic and acidic residues" evidence="4">
    <location>
        <begin position="559"/>
        <end position="574"/>
    </location>
</feature>
<keyword evidence="2 8" id="KW-0560">Oxidoreductase</keyword>
<dbReference type="EC" id="1.2.4.1" evidence="8"/>
<evidence type="ECO:0000256" key="5">
    <source>
        <dbReference type="SAM" id="SignalP"/>
    </source>
</evidence>
<proteinExistence type="predicted"/>
<evidence type="ECO:0000256" key="4">
    <source>
        <dbReference type="SAM" id="MobiDB-lite"/>
    </source>
</evidence>
<evidence type="ECO:0000313" key="8">
    <source>
        <dbReference type="EMBL" id="SCO67344.1"/>
    </source>
</evidence>
<dbReference type="Proteomes" id="UP000220605">
    <property type="component" value="Chromosome 9"/>
</dbReference>
<dbReference type="VEuPathDB" id="PlasmoDB:PVW1_090029800"/>
<name>A0A1G4GXK8_PLAVI</name>
<dbReference type="InterPro" id="IPR050642">
    <property type="entry name" value="PDH_E1_Alpha_Subunit"/>
</dbReference>
<accession>A0A1G4GXK8</accession>
<dbReference type="InterPro" id="IPR029061">
    <property type="entry name" value="THDP-binding"/>
</dbReference>
<dbReference type="VEuPathDB" id="PlasmoDB:PVP01_0925100"/>
<evidence type="ECO:0000256" key="2">
    <source>
        <dbReference type="ARBA" id="ARBA00023002"/>
    </source>
</evidence>
<dbReference type="EMBL" id="LT635620">
    <property type="protein sequence ID" value="VUZ95913.1"/>
    <property type="molecule type" value="Genomic_DNA"/>
</dbReference>
<evidence type="ECO:0000256" key="3">
    <source>
        <dbReference type="ARBA" id="ARBA00023052"/>
    </source>
</evidence>
<dbReference type="PANTHER" id="PTHR11516">
    <property type="entry name" value="PYRUVATE DEHYDROGENASE E1 COMPONENT, ALPHA SUBUNIT BACTERIAL AND ORGANELLAR"/>
    <property type="match status" value="1"/>
</dbReference>
<evidence type="ECO:0000313" key="10">
    <source>
        <dbReference type="Proteomes" id="UP000196402"/>
    </source>
</evidence>
<dbReference type="VEuPathDB" id="PlasmoDB:PVPAM_090029400"/>
<evidence type="ECO:0000259" key="6">
    <source>
        <dbReference type="Pfam" id="PF00676"/>
    </source>
</evidence>
<dbReference type="eggNOG" id="KOG0225">
    <property type="taxonomic scope" value="Eukaryota"/>
</dbReference>
<dbReference type="Proteomes" id="UP000779233">
    <property type="component" value="Unassembled WGS sequence"/>
</dbReference>
<dbReference type="Pfam" id="PF00676">
    <property type="entry name" value="E1_dh"/>
    <property type="match status" value="1"/>
</dbReference>
<comment type="cofactor">
    <cofactor evidence="1">
        <name>thiamine diphosphate</name>
        <dbReference type="ChEBI" id="CHEBI:58937"/>
    </cofactor>
</comment>
<keyword evidence="8" id="KW-0670">Pyruvate</keyword>
<dbReference type="OrthoDB" id="10256198at2759"/>
<dbReference type="GO" id="GO:0006086">
    <property type="term" value="P:pyruvate decarboxylation to acetyl-CoA"/>
    <property type="evidence" value="ECO:0007669"/>
    <property type="project" value="TreeGrafter"/>
</dbReference>
<feature type="domain" description="Dehydrogenase E1 component" evidence="6">
    <location>
        <begin position="166"/>
        <end position="503"/>
    </location>
</feature>
<dbReference type="CDD" id="cd02000">
    <property type="entry name" value="TPP_E1_PDC_ADC_BCADC"/>
    <property type="match status" value="1"/>
</dbReference>
<dbReference type="PANTHER" id="PTHR11516:SF60">
    <property type="entry name" value="PYRUVATE DEHYDROGENASE E1 COMPONENT SUBUNIT ALPHA"/>
    <property type="match status" value="1"/>
</dbReference>
<dbReference type="EMBL" id="CAJZCX010000007">
    <property type="protein sequence ID" value="CAG9476916.1"/>
    <property type="molecule type" value="Genomic_DNA"/>
</dbReference>
<dbReference type="AlphaFoldDB" id="A0A1G4GXK8"/>
<dbReference type="EMBL" id="LT615247">
    <property type="protein sequence ID" value="SCO67344.1"/>
    <property type="molecule type" value="Genomic_DNA"/>
</dbReference>
<keyword evidence="5" id="KW-0732">Signal</keyword>
<feature type="signal peptide" evidence="5">
    <location>
        <begin position="1"/>
        <end position="19"/>
    </location>
</feature>
<feature type="compositionally biased region" description="Basic and acidic residues" evidence="4">
    <location>
        <begin position="103"/>
        <end position="127"/>
    </location>
</feature>
<keyword evidence="3" id="KW-0786">Thiamine pyrophosphate</keyword>
<feature type="region of interest" description="Disordered" evidence="4">
    <location>
        <begin position="103"/>
        <end position="134"/>
    </location>
</feature>